<feature type="non-terminal residue" evidence="1">
    <location>
        <position position="1"/>
    </location>
</feature>
<dbReference type="EMBL" id="HACG01043567">
    <property type="protein sequence ID" value="CEK90432.1"/>
    <property type="molecule type" value="Transcribed_RNA"/>
</dbReference>
<reference evidence="1" key="1">
    <citation type="submission" date="2014-12" db="EMBL/GenBank/DDBJ databases">
        <title>Insight into the proteome of Arion vulgaris.</title>
        <authorList>
            <person name="Aradska J."/>
            <person name="Bulat T."/>
            <person name="Smidak R."/>
            <person name="Sarate P."/>
            <person name="Gangsoo J."/>
            <person name="Sialana F."/>
            <person name="Bilban M."/>
            <person name="Lubec G."/>
        </authorList>
    </citation>
    <scope>NUCLEOTIDE SEQUENCE</scope>
    <source>
        <tissue evidence="1">Skin</tissue>
    </source>
</reference>
<dbReference type="AlphaFoldDB" id="A0A0B7BC54"/>
<organism evidence="1">
    <name type="scientific">Arion vulgaris</name>
    <dbReference type="NCBI Taxonomy" id="1028688"/>
    <lineage>
        <taxon>Eukaryota</taxon>
        <taxon>Metazoa</taxon>
        <taxon>Spiralia</taxon>
        <taxon>Lophotrochozoa</taxon>
        <taxon>Mollusca</taxon>
        <taxon>Gastropoda</taxon>
        <taxon>Heterobranchia</taxon>
        <taxon>Euthyneura</taxon>
        <taxon>Panpulmonata</taxon>
        <taxon>Eupulmonata</taxon>
        <taxon>Stylommatophora</taxon>
        <taxon>Helicina</taxon>
        <taxon>Arionoidea</taxon>
        <taxon>Arionidae</taxon>
        <taxon>Arion</taxon>
    </lineage>
</organism>
<accession>A0A0B7BC54</accession>
<proteinExistence type="predicted"/>
<evidence type="ECO:0000313" key="1">
    <source>
        <dbReference type="EMBL" id="CEK90432.1"/>
    </source>
</evidence>
<protein>
    <submittedName>
        <fullName evidence="1">Uncharacterized protein</fullName>
    </submittedName>
</protein>
<name>A0A0B7BC54_9EUPU</name>
<gene>
    <name evidence="1" type="primary">ORF176880</name>
</gene>
<sequence length="50" mass="6097">AFQHALLNFENYLWYLCAKLFKKHQLFIKKQKVCSTMLSDAYYKKRNHSV</sequence>